<organism evidence="1 3">
    <name type="scientific">Paenibacillus wynnii</name>
    <dbReference type="NCBI Taxonomy" id="268407"/>
    <lineage>
        <taxon>Bacteria</taxon>
        <taxon>Bacillati</taxon>
        <taxon>Bacillota</taxon>
        <taxon>Bacilli</taxon>
        <taxon>Bacillales</taxon>
        <taxon>Paenibacillaceae</taxon>
        <taxon>Paenibacillus</taxon>
    </lineage>
</organism>
<proteinExistence type="predicted"/>
<reference evidence="1 3" key="2">
    <citation type="submission" date="2014-10" db="EMBL/GenBank/DDBJ databases">
        <title>Comparative genomics of the Paenibacillus odorifer group.</title>
        <authorList>
            <person name="Tsai Y.-C."/>
            <person name="Martin N."/>
            <person name="Korlach J."/>
            <person name="Wiedmann M."/>
        </authorList>
    </citation>
    <scope>NUCLEOTIDE SEQUENCE [LARGE SCALE GENOMIC DNA]</scope>
    <source>
        <strain evidence="1 3">DSM 18334</strain>
    </source>
</reference>
<evidence type="ECO:0000313" key="1">
    <source>
        <dbReference type="EMBL" id="KGE18468.1"/>
    </source>
</evidence>
<dbReference type="eggNOG" id="ENOG502ZBAR">
    <property type="taxonomic scope" value="Bacteria"/>
</dbReference>
<dbReference type="Proteomes" id="UP000029734">
    <property type="component" value="Unassembled WGS sequence"/>
</dbReference>
<dbReference type="EMBL" id="JQCR01000002">
    <property type="protein sequence ID" value="KGE18468.1"/>
    <property type="molecule type" value="Genomic_DNA"/>
</dbReference>
<dbReference type="EMBL" id="JQCR01000002">
    <property type="protein sequence ID" value="KGE20597.1"/>
    <property type="molecule type" value="Genomic_DNA"/>
</dbReference>
<dbReference type="RefSeq" id="WP_036648363.1">
    <property type="nucleotide sequence ID" value="NZ_JQCR01000002.1"/>
</dbReference>
<evidence type="ECO:0000313" key="2">
    <source>
        <dbReference type="EMBL" id="KGE20597.1"/>
    </source>
</evidence>
<keyword evidence="3" id="KW-1185">Reference proteome</keyword>
<evidence type="ECO:0000313" key="3">
    <source>
        <dbReference type="Proteomes" id="UP000029734"/>
    </source>
</evidence>
<dbReference type="AlphaFoldDB" id="A0A098M8U1"/>
<protein>
    <recommendedName>
        <fullName evidence="4">Myb-like domain-containing protein</fullName>
    </recommendedName>
</protein>
<name>A0A098M8U1_9BACL</name>
<dbReference type="STRING" id="268407.PWYN_03095"/>
<reference evidence="1 3" key="1">
    <citation type="submission" date="2014-08" db="EMBL/GenBank/DDBJ databases">
        <authorList>
            <person name="den Bakker H.C."/>
        </authorList>
    </citation>
    <scope>NUCLEOTIDE SEQUENCE [LARGE SCALE GENOMIC DNA]</scope>
    <source>
        <strain evidence="1 3">DSM 18334</strain>
    </source>
</reference>
<sequence length="263" mass="30147">MGCAKNWTKEEIDYLQDKWGSISLKSISANLGRSIDAVKLKAGRLGLGDSRMNFDGITVNQLALALDKSYGQIVNYWVPDYGLPVKRKLFANTARVLVIGYEEFWKWAEQHKELLNLAKMDPNTLGAEPDWAKVKRKADKMRSQKTFQAVNWTPEEDQRLVQVLGTKGMTYPEVARLFDRSEASVKRRLHDLGVKVRPERMENHIKYTFEEVQTLLRMAQEGYSYETIGQTIGKSGLGVRGKLERMGFDFKHRRLKERSGVTS</sequence>
<dbReference type="OrthoDB" id="1669646at2"/>
<comment type="caution">
    <text evidence="1">The sequence shown here is derived from an EMBL/GenBank/DDBJ whole genome shotgun (WGS) entry which is preliminary data.</text>
</comment>
<gene>
    <name evidence="1" type="ORF">PWYN_03095</name>
    <name evidence="2" type="ORF">PWYN_15525</name>
</gene>
<accession>A0A098M8U1</accession>
<evidence type="ECO:0008006" key="4">
    <source>
        <dbReference type="Google" id="ProtNLM"/>
    </source>
</evidence>